<dbReference type="SMART" id="SM01349">
    <property type="entry name" value="TOG"/>
    <property type="match status" value="1"/>
</dbReference>
<dbReference type="EMBL" id="ATMH01003963">
    <property type="protein sequence ID" value="EPY30648.1"/>
    <property type="molecule type" value="Genomic_DNA"/>
</dbReference>
<dbReference type="SUPFAM" id="SSF49785">
    <property type="entry name" value="Galactose-binding domain-like"/>
    <property type="match status" value="1"/>
</dbReference>
<protein>
    <recommendedName>
        <fullName evidence="2">TOG domain-containing protein</fullName>
    </recommendedName>
</protein>
<name>S9UP11_9TRYP</name>
<accession>S9UP11</accession>
<comment type="caution">
    <text evidence="3">The sequence shown here is derived from an EMBL/GenBank/DDBJ whole genome shotgun (WGS) entry which is preliminary data.</text>
</comment>
<dbReference type="InterPro" id="IPR048738">
    <property type="entry name" value="CEP104_Znf"/>
</dbReference>
<evidence type="ECO:0000259" key="2">
    <source>
        <dbReference type="SMART" id="SM01349"/>
    </source>
</evidence>
<sequence>MSSSLIQQEEKYGRRLTMTLCYVSSQDETHTVDALRKQTHSSCGWQSEKHCAYPQELIFHFDGLVSLDLIRILSHESKISSCIDVHIAEPSEKEDQSDICESYTTAQFVRLGHVRFDLNTRTNFMARELKTVGIKRMCSYLKLVLRKPHHNTYNLFQQVGIVGITAYGKVSRNYSSWLDVPLSVPLGEEVQVSLDEMSPLNLDQPNNVPNAGPMDRGMAELIEKLRHLHALKAKAVREEDYDVAAALKGDIDTLGRAKEAIAALEHEKKAAVQCENYARAKQIKQQIYTLLNSGYETEMRKKGAPPVSTKRAADPTVPAPVAANTIDNAVKMPVQPQYNVGRTPSVPSKHDETKIGGRGYYDVDDALKNKDEPEGNPPSANQAGPMGLSEDGKGAPWERKLNQLIKKNSSEEGGPAPLDRDAVSLDTTYEKDFGIYCAACLLGRKGTFREAAIKAIACSEGFKALTSHTTTAADTLLIYLSSNGHGVSDPVAGVVLASCDAVTALVSSRLSDAPSLSHMSTGMSMLVPQLVSRLGDANNRVRESVEAVLVRMARSSFGSEKIVTALLVDPDKQGKKPAGFRAHLSRIKLFSTFVDAFGVDRKARDNALDVNAILSKVVIPSLQHSNGEVREAAIKLFAKLVVLQPKVAKPYMDSIKPAQQSLVEAQIKGVKNESDDSTDDDDDDSADMETDTVSVQSRRPSLAAKKPTAPIPKKPAAQTPKKPAAQTPKKQVKSAPPSRPSESASATRELRTCQFCGEYNASFTEANLDMHYVRSCPMLCPCPLCDQVTEICTLQKHLVSECEGRDLVKECPRCHEAVRAEELRTHLAAKACIEAVASHSICPLCHARFKNSTAGWRTHLAKAPGCANNPRKYDGSGPVQ</sequence>
<dbReference type="SUPFAM" id="SSF48371">
    <property type="entry name" value="ARM repeat"/>
    <property type="match status" value="1"/>
</dbReference>
<dbReference type="Pfam" id="PF21039">
    <property type="entry name" value="CEP104_ZnF"/>
    <property type="match status" value="1"/>
</dbReference>
<evidence type="ECO:0000313" key="4">
    <source>
        <dbReference type="Proteomes" id="UP000015354"/>
    </source>
</evidence>
<gene>
    <name evidence="3" type="ORF">STCU_03963</name>
</gene>
<dbReference type="InterPro" id="IPR011989">
    <property type="entry name" value="ARM-like"/>
</dbReference>
<feature type="compositionally biased region" description="Low complexity" evidence="1">
    <location>
        <begin position="714"/>
        <end position="746"/>
    </location>
</feature>
<dbReference type="Pfam" id="PF21038">
    <property type="entry name" value="CEP104_N"/>
    <property type="match status" value="1"/>
</dbReference>
<dbReference type="InterPro" id="IPR052607">
    <property type="entry name" value="CEP104-like"/>
</dbReference>
<dbReference type="PANTHER" id="PTHR13371:SF0">
    <property type="entry name" value="CENTROSOMAL PROTEIN OF 104 KDA"/>
    <property type="match status" value="1"/>
</dbReference>
<dbReference type="AlphaFoldDB" id="S9UP11"/>
<evidence type="ECO:0000256" key="1">
    <source>
        <dbReference type="SAM" id="MobiDB-lite"/>
    </source>
</evidence>
<feature type="region of interest" description="Disordered" evidence="1">
    <location>
        <begin position="332"/>
        <end position="395"/>
    </location>
</feature>
<dbReference type="InterPro" id="IPR034085">
    <property type="entry name" value="TOG"/>
</dbReference>
<reference evidence="3 4" key="1">
    <citation type="journal article" date="2013" name="PLoS ONE">
        <title>Predicting the Proteins of Angomonas deanei, Strigomonas culicis and Their Respective Endosymbionts Reveals New Aspects of the Trypanosomatidae Family.</title>
        <authorList>
            <person name="Motta M.C."/>
            <person name="Martins A.C."/>
            <person name="de Souza S.S."/>
            <person name="Catta-Preta C.M."/>
            <person name="Silva R."/>
            <person name="Klein C.C."/>
            <person name="de Almeida L.G."/>
            <person name="de Lima Cunha O."/>
            <person name="Ciapina L.P."/>
            <person name="Brocchi M."/>
            <person name="Colabardini A.C."/>
            <person name="de Araujo Lima B."/>
            <person name="Machado C.R."/>
            <person name="de Almeida Soares C.M."/>
            <person name="Probst C.M."/>
            <person name="de Menezes C.B."/>
            <person name="Thompson C.E."/>
            <person name="Bartholomeu D.C."/>
            <person name="Gradia D.F."/>
            <person name="Pavoni D.P."/>
            <person name="Grisard E.C."/>
            <person name="Fantinatti-Garboggini F."/>
            <person name="Marchini F.K."/>
            <person name="Rodrigues-Luiz G.F."/>
            <person name="Wagner G."/>
            <person name="Goldman G.H."/>
            <person name="Fietto J.L."/>
            <person name="Elias M.C."/>
            <person name="Goldman M.H."/>
            <person name="Sagot M.F."/>
            <person name="Pereira M."/>
            <person name="Stoco P.H."/>
            <person name="de Mendonca-Neto R.P."/>
            <person name="Teixeira S.M."/>
            <person name="Maciel T.E."/>
            <person name="de Oliveira Mendes T.A."/>
            <person name="Urmenyi T.P."/>
            <person name="de Souza W."/>
            <person name="Schenkman S."/>
            <person name="de Vasconcelos A.T."/>
        </authorList>
    </citation>
    <scope>NUCLEOTIDE SEQUENCE [LARGE SCALE GENOMIC DNA]</scope>
</reference>
<dbReference type="Pfam" id="PF21040">
    <property type="entry name" value="CEP104-like_TOG"/>
    <property type="match status" value="1"/>
</dbReference>
<dbReference type="Gene3D" id="1.25.10.10">
    <property type="entry name" value="Leucine-rich Repeat Variant"/>
    <property type="match status" value="1"/>
</dbReference>
<evidence type="ECO:0000313" key="3">
    <source>
        <dbReference type="EMBL" id="EPY30648.1"/>
    </source>
</evidence>
<dbReference type="PANTHER" id="PTHR13371">
    <property type="entry name" value="GLYCINE-, GLUTAMATE-, THIENYLCYCLOHEXYLPIPERIDINE-BINDING PROTEIN"/>
    <property type="match status" value="1"/>
</dbReference>
<organism evidence="3 4">
    <name type="scientific">Strigomonas culicis</name>
    <dbReference type="NCBI Taxonomy" id="28005"/>
    <lineage>
        <taxon>Eukaryota</taxon>
        <taxon>Discoba</taxon>
        <taxon>Euglenozoa</taxon>
        <taxon>Kinetoplastea</taxon>
        <taxon>Metakinetoplastina</taxon>
        <taxon>Trypanosomatida</taxon>
        <taxon>Trypanosomatidae</taxon>
        <taxon>Strigomonadinae</taxon>
        <taxon>Strigomonas</taxon>
    </lineage>
</organism>
<dbReference type="InterPro" id="IPR016024">
    <property type="entry name" value="ARM-type_fold"/>
</dbReference>
<dbReference type="GO" id="GO:0005929">
    <property type="term" value="C:cilium"/>
    <property type="evidence" value="ECO:0007669"/>
    <property type="project" value="TreeGrafter"/>
</dbReference>
<dbReference type="InterPro" id="IPR008979">
    <property type="entry name" value="Galactose-bd-like_sf"/>
</dbReference>
<dbReference type="OrthoDB" id="66599at2759"/>
<dbReference type="InterPro" id="IPR048739">
    <property type="entry name" value="CEP104_N"/>
</dbReference>
<feature type="compositionally biased region" description="Polar residues" evidence="1">
    <location>
        <begin position="336"/>
        <end position="346"/>
    </location>
</feature>
<feature type="region of interest" description="Disordered" evidence="1">
    <location>
        <begin position="668"/>
        <end position="746"/>
    </location>
</feature>
<feature type="domain" description="TOG" evidence="2">
    <location>
        <begin position="437"/>
        <end position="676"/>
    </location>
</feature>
<proteinExistence type="predicted"/>
<dbReference type="Proteomes" id="UP000015354">
    <property type="component" value="Unassembled WGS sequence"/>
</dbReference>
<keyword evidence="4" id="KW-1185">Reference proteome</keyword>
<feature type="compositionally biased region" description="Acidic residues" evidence="1">
    <location>
        <begin position="675"/>
        <end position="690"/>
    </location>
</feature>